<dbReference type="Pfam" id="PF22727">
    <property type="entry name" value="NCH2"/>
    <property type="match status" value="1"/>
</dbReference>
<proteinExistence type="predicted"/>
<dbReference type="PANTHER" id="PTHR46312">
    <property type="entry name" value="NACHT DOMAIN-CONTAINING PROTEIN"/>
    <property type="match status" value="1"/>
</dbReference>
<dbReference type="EMBL" id="JAIHOM010000006">
    <property type="protein sequence ID" value="MCW6035040.1"/>
    <property type="molecule type" value="Genomic_DNA"/>
</dbReference>
<keyword evidence="3" id="KW-1185">Reference proteome</keyword>
<name>A0ABT3L0N2_9CYAN</name>
<sequence>MVKRSLIASSTGVEKAKKAFKRKGWTQEYLAAEVGLQTRQPIWKFFSGKPIYRHVFIEICFALDLNPEEIALASEENLNQNTDHQNLDLWVENLRQSQAKTLQYQCGLVQMLDVTRPIELEDIYVDVNILPEIPHRRWLEISDFPSASEYSRLGLIKIPQQRIPVITVLEQYKHLVILGQPGAGKTTLLQALAIQCNQGSWRKDLLPIFIRLKNLSEDTLRLNSNNFLNDLFSYSPAENIAQLEQLLLKGKVLLLLDGLDEVPAKSQILLIQKLQNFFEKYYNITCLITCRPAAYQYRLPNFTEIELADFTDQQISSFVSKFFQIVNHCSLFSRTCSNPEILAQQFLQQIQKNENRSIRELIKTPILLNLSCLVFQQKAEFPHNLIKLYQQGLDILLNRWDITRGIQRDSEQCNFSVPEKLSLLSYLAYVMLKKDQYFIEQKNLQKYVIYYLIHHKKSQKDRNELEQYVIKILKTIESQHGILVEQARGIYSFSHLTFQEYLASHWIAHHPETSVFQTLINHLYNPNWRNIILMTCSLLPNSETFLTAIQQKIQQDIAQDLECVLFLRWVQQQAKPWQDSKKLILVQGVLFSFGMLRNVRLQQRSLKGLTLAIALLQELLFWVDFQRIITPLRVENLAEAWLKGRELANQWGENLQVQLSSRKISYVRVQQSMLKRDLQGLCELSLGGELAVSLNDLIMDLPSLEMKTEPLKKWWETEGNIWLEKLQNVLSQQGYGQVLMPLGDRQRQALLQFYSAQVLLVEGLERAIDLSPDVRSHFESKLFHVA</sequence>
<dbReference type="PANTHER" id="PTHR46312:SF2">
    <property type="entry name" value="NUCLEOTIDE-BINDING OLIGOMERIZATION DOMAIN-CONTAINING PROTEIN 2-LIKE"/>
    <property type="match status" value="1"/>
</dbReference>
<feature type="domain" description="NACHT" evidence="1">
    <location>
        <begin position="173"/>
        <end position="294"/>
    </location>
</feature>
<dbReference type="PRINTS" id="PR00364">
    <property type="entry name" value="DISEASERSIST"/>
</dbReference>
<dbReference type="SUPFAM" id="SSF52540">
    <property type="entry name" value="P-loop containing nucleoside triphosphate hydrolases"/>
    <property type="match status" value="1"/>
</dbReference>
<dbReference type="InterPro" id="IPR027417">
    <property type="entry name" value="P-loop_NTPase"/>
</dbReference>
<evidence type="ECO:0000313" key="2">
    <source>
        <dbReference type="EMBL" id="MCW6035040.1"/>
    </source>
</evidence>
<evidence type="ECO:0000259" key="1">
    <source>
        <dbReference type="PROSITE" id="PS50837"/>
    </source>
</evidence>
<dbReference type="Proteomes" id="UP001526426">
    <property type="component" value="Unassembled WGS sequence"/>
</dbReference>
<dbReference type="RefSeq" id="WP_265262703.1">
    <property type="nucleotide sequence ID" value="NZ_JAIHOM010000006.1"/>
</dbReference>
<dbReference type="PROSITE" id="PS50837">
    <property type="entry name" value="NACHT"/>
    <property type="match status" value="1"/>
</dbReference>
<protein>
    <submittedName>
        <fullName evidence="2">NACHT domain-containing NTPase</fullName>
    </submittedName>
</protein>
<dbReference type="InterPro" id="IPR001387">
    <property type="entry name" value="Cro/C1-type_HTH"/>
</dbReference>
<dbReference type="Gene3D" id="3.40.50.300">
    <property type="entry name" value="P-loop containing nucleotide triphosphate hydrolases"/>
    <property type="match status" value="1"/>
</dbReference>
<organism evidence="2 3">
    <name type="scientific">Spirulina subsalsa FACHB-351</name>
    <dbReference type="NCBI Taxonomy" id="234711"/>
    <lineage>
        <taxon>Bacteria</taxon>
        <taxon>Bacillati</taxon>
        <taxon>Cyanobacteriota</taxon>
        <taxon>Cyanophyceae</taxon>
        <taxon>Spirulinales</taxon>
        <taxon>Spirulinaceae</taxon>
        <taxon>Spirulina</taxon>
    </lineage>
</organism>
<dbReference type="SMART" id="SM00382">
    <property type="entry name" value="AAA"/>
    <property type="match status" value="1"/>
</dbReference>
<gene>
    <name evidence="2" type="ORF">K4A83_01960</name>
</gene>
<dbReference type="InterPro" id="IPR054501">
    <property type="entry name" value="NCH2"/>
</dbReference>
<evidence type="ECO:0000313" key="3">
    <source>
        <dbReference type="Proteomes" id="UP001526426"/>
    </source>
</evidence>
<reference evidence="2 3" key="1">
    <citation type="submission" date="2021-08" db="EMBL/GenBank/DDBJ databases">
        <title>Draft genome sequence of Spirulina subsalsa with high tolerance to salinity and hype-accumulation of phycocyanin.</title>
        <authorList>
            <person name="Pei H."/>
            <person name="Jiang L."/>
        </authorList>
    </citation>
    <scope>NUCLEOTIDE SEQUENCE [LARGE SCALE GENOMIC DNA]</scope>
    <source>
        <strain evidence="2 3">FACHB-351</strain>
    </source>
</reference>
<accession>A0ABT3L0N2</accession>
<dbReference type="Pfam" id="PF05729">
    <property type="entry name" value="NACHT"/>
    <property type="match status" value="1"/>
</dbReference>
<comment type="caution">
    <text evidence="2">The sequence shown here is derived from an EMBL/GenBank/DDBJ whole genome shotgun (WGS) entry which is preliminary data.</text>
</comment>
<dbReference type="InterPro" id="IPR003593">
    <property type="entry name" value="AAA+_ATPase"/>
</dbReference>
<dbReference type="InterPro" id="IPR007111">
    <property type="entry name" value="NACHT_NTPase"/>
</dbReference>
<dbReference type="CDD" id="cd00093">
    <property type="entry name" value="HTH_XRE"/>
    <property type="match status" value="1"/>
</dbReference>